<evidence type="ECO:0000313" key="2">
    <source>
        <dbReference type="EMBL" id="MFC0561941.1"/>
    </source>
</evidence>
<keyword evidence="1" id="KW-1133">Transmembrane helix</keyword>
<proteinExistence type="predicted"/>
<dbReference type="EMBL" id="JBHLTR010000096">
    <property type="protein sequence ID" value="MFC0561941.1"/>
    <property type="molecule type" value="Genomic_DNA"/>
</dbReference>
<dbReference type="RefSeq" id="WP_273848165.1">
    <property type="nucleotide sequence ID" value="NZ_JAQQWT010000054.1"/>
</dbReference>
<keyword evidence="1" id="KW-0812">Transmembrane</keyword>
<sequence>MSIDWTTIITHLLTLLVGATGGYVLKSIKINENISKTKGKNSPIFNNEGDVKGRFGDGK</sequence>
<keyword evidence="1" id="KW-0472">Membrane</keyword>
<keyword evidence="3" id="KW-1185">Reference proteome</keyword>
<comment type="caution">
    <text evidence="2">The sequence shown here is derived from an EMBL/GenBank/DDBJ whole genome shotgun (WGS) entry which is preliminary data.</text>
</comment>
<protein>
    <submittedName>
        <fullName evidence="2">Uncharacterized protein</fullName>
    </submittedName>
</protein>
<gene>
    <name evidence="2" type="ORF">ACFFH4_23985</name>
</gene>
<reference evidence="2 3" key="1">
    <citation type="submission" date="2024-09" db="EMBL/GenBank/DDBJ databases">
        <authorList>
            <person name="Sun Q."/>
            <person name="Mori K."/>
        </authorList>
    </citation>
    <scope>NUCLEOTIDE SEQUENCE [LARGE SCALE GENOMIC DNA]</scope>
    <source>
        <strain evidence="2 3">NCAIM B.02301</strain>
    </source>
</reference>
<accession>A0ABV6NMF8</accession>
<name>A0ABV6NMF8_9BACI</name>
<evidence type="ECO:0000313" key="3">
    <source>
        <dbReference type="Proteomes" id="UP001589833"/>
    </source>
</evidence>
<dbReference type="Proteomes" id="UP001589833">
    <property type="component" value="Unassembled WGS sequence"/>
</dbReference>
<organism evidence="2 3">
    <name type="scientific">Halalkalibacter alkalisediminis</name>
    <dbReference type="NCBI Taxonomy" id="935616"/>
    <lineage>
        <taxon>Bacteria</taxon>
        <taxon>Bacillati</taxon>
        <taxon>Bacillota</taxon>
        <taxon>Bacilli</taxon>
        <taxon>Bacillales</taxon>
        <taxon>Bacillaceae</taxon>
        <taxon>Halalkalibacter</taxon>
    </lineage>
</organism>
<feature type="transmembrane region" description="Helical" evidence="1">
    <location>
        <begin position="6"/>
        <end position="25"/>
    </location>
</feature>
<evidence type="ECO:0000256" key="1">
    <source>
        <dbReference type="SAM" id="Phobius"/>
    </source>
</evidence>